<keyword evidence="2" id="KW-1133">Transmembrane helix</keyword>
<evidence type="ECO:0000313" key="4">
    <source>
        <dbReference type="Proteomes" id="UP000215902"/>
    </source>
</evidence>
<accession>A0A267GXW7</accession>
<dbReference type="Gene3D" id="1.25.40.20">
    <property type="entry name" value="Ankyrin repeat-containing domain"/>
    <property type="match status" value="3"/>
</dbReference>
<feature type="transmembrane region" description="Helical" evidence="2">
    <location>
        <begin position="1192"/>
        <end position="1217"/>
    </location>
</feature>
<dbReference type="InterPro" id="IPR036770">
    <property type="entry name" value="Ankyrin_rpt-contain_sf"/>
</dbReference>
<feature type="compositionally biased region" description="Polar residues" evidence="1">
    <location>
        <begin position="985"/>
        <end position="1005"/>
    </location>
</feature>
<comment type="caution">
    <text evidence="3">The sequence shown here is derived from an EMBL/GenBank/DDBJ whole genome shotgun (WGS) entry which is preliminary data.</text>
</comment>
<keyword evidence="2" id="KW-0472">Membrane</keyword>
<organism evidence="3 4">
    <name type="scientific">Macrostomum lignano</name>
    <dbReference type="NCBI Taxonomy" id="282301"/>
    <lineage>
        <taxon>Eukaryota</taxon>
        <taxon>Metazoa</taxon>
        <taxon>Spiralia</taxon>
        <taxon>Lophotrochozoa</taxon>
        <taxon>Platyhelminthes</taxon>
        <taxon>Rhabditophora</taxon>
        <taxon>Macrostomorpha</taxon>
        <taxon>Macrostomida</taxon>
        <taxon>Macrostomidae</taxon>
        <taxon>Macrostomum</taxon>
    </lineage>
</organism>
<feature type="region of interest" description="Disordered" evidence="1">
    <location>
        <begin position="55"/>
        <end position="90"/>
    </location>
</feature>
<gene>
    <name evidence="3" type="ORF">BOX15_Mlig030390g1</name>
</gene>
<feature type="transmembrane region" description="Helical" evidence="2">
    <location>
        <begin position="1229"/>
        <end position="1249"/>
    </location>
</feature>
<feature type="transmembrane region" description="Helical" evidence="2">
    <location>
        <begin position="1039"/>
        <end position="1058"/>
    </location>
</feature>
<dbReference type="SMART" id="SM00248">
    <property type="entry name" value="ANK"/>
    <property type="match status" value="9"/>
</dbReference>
<feature type="compositionally biased region" description="Polar residues" evidence="1">
    <location>
        <begin position="77"/>
        <end position="87"/>
    </location>
</feature>
<keyword evidence="2" id="KW-0812">Transmembrane</keyword>
<sequence length="1466" mass="166060">KLYKIIIKLQYPTCDCETLRLQVTEGGHPIMADPQLSEPQVEPDDSNRADLAFFSNGEREVESRNQQQTDPKEDTDNSNNQSATTVLSEDDRHQLIKLTKAGKFEEAKQVISHLQDKFMPIIPERESLRTATHYAAMSEEGAALLQDLKALDGASCLSRADRKGTTSLHLAAQFLSKETWLRTIKPLVTASDLRKKDDKWDTCAHIAARDNSVDDGVILEIVDALGDRCLEVLNRKGETPLQLAMKHCGPESAEALLQKFDLKVLQDTTDDEGNTLAHFAAKNPKDILLVFDNRLRELRGDPNPDSDSDSCLYWTNNNGETVLQIALECCSVPTAQKLLQRAAKSEAIQQRDSAGNTCLHIAAMSSGRQELLLTAVKLHKPLGPECLAWKNQAGDSVLHVSLENCPQDDKALTKLLAKLISKSTKDILSQTDAAGNSCLHIAARRSDKLALLSKAKKVCGKSYVYWQNSRLQSVLFFAIGVVSAKQLKAAVHQSSLKDVFGNTALHYLLQGYGSETNGLSLLDSVSDILDKIKVLIGMGIEPKEENKMGQNFLHWAQLETDVLRELLKAFATNKTFDFRYLFKQVEFGSNGLHLVHTYSRKYNLEELIPPIAELSGMKENELLSLTVSKGANKDATCLHFACEGGKKRNVQYLLEKEQKLKKFTESGMSCIDFAIDRGWLKEIWAIYVEYETTRTETSDFKSEVNTARIKLLRLIDPARRALRLPDRVTAQRNLASILDHYFAQKSEEPTFSSKDRGLHILERAIELNSTKIYRSALRMNFVHAVTETRLPAFLFQRNNSPSAIGISRQGESSGPYKLIQASSEMSVIDIVSLYYSHYDEILPDLILTRQFELIPASIGLLILLGPEIEKLRSEARGKHARLQELHTRVLNIAVNALDELFASASKTEKTLLFDYLQGQIVGDDGALGPKFPFRNFDKEIRYGSVLKMIEEADCNELFATDCIYSFVQEEWKRGRRPCQCCTDSNGSTNATEKVKVSENQQTPSSDESKYQQHGAAVPSDKASAESSCWGKFNSPKAKFIGHYTSFSFLMVYFIWYTVDFKQSFSTALSDIPIVLYFLSFLLQEIADIYRRRKRRQYFVCDAFFLRLPRYFKDVLNFLDWFAMIFVFVGLILKWILLTESRKLHDAYPCQVVFSVAFGLLMFRSVHFLSLSAVIGPVVAMLWSLLFNDLVPFLAIIGVIIGAFGVFFFNLLFSITGVDTRSAYYNSSWYGWDTFVQAITLPFNILFTNFDKVIFDKSLTNITIGKVAHSQGIGVFENLMMFLFMGLVNIVMLNLLIALFNLRVSRMANEALGIWRKTYFGMLREYQGLSPWPPPLSFIWFIYDFVRGSCKCRKGRKFVRVTQEKAHWWQDESKYPENYMKFLEFQANQLRRIRPRLLLSNFGSNNQQDELAELTEATGAQLADVRTELQEARQGTPADDLTSQRLKAVEDQTREIHAMLQSLVRKK</sequence>
<feature type="transmembrane region" description="Helical" evidence="2">
    <location>
        <begin position="1167"/>
        <end position="1186"/>
    </location>
</feature>
<evidence type="ECO:0000313" key="3">
    <source>
        <dbReference type="EMBL" id="PAA90870.1"/>
    </source>
</evidence>
<evidence type="ECO:0000256" key="1">
    <source>
        <dbReference type="SAM" id="MobiDB-lite"/>
    </source>
</evidence>
<dbReference type="PANTHER" id="PTHR24121:SF23">
    <property type="entry name" value="NO MECHANORECEPTOR POTENTIAL C, ISOFORM H"/>
    <property type="match status" value="1"/>
</dbReference>
<feature type="transmembrane region" description="Helical" evidence="2">
    <location>
        <begin position="1278"/>
        <end position="1299"/>
    </location>
</feature>
<feature type="non-terminal residue" evidence="3">
    <location>
        <position position="1"/>
    </location>
</feature>
<dbReference type="EMBL" id="NIVC01000102">
    <property type="protein sequence ID" value="PAA90870.1"/>
    <property type="molecule type" value="Genomic_DNA"/>
</dbReference>
<proteinExistence type="predicted"/>
<reference evidence="3 4" key="1">
    <citation type="submission" date="2017-06" db="EMBL/GenBank/DDBJ databases">
        <title>A platform for efficient transgenesis in Macrostomum lignano, a flatworm model organism for stem cell research.</title>
        <authorList>
            <person name="Berezikov E."/>
        </authorList>
    </citation>
    <scope>NUCLEOTIDE SEQUENCE [LARGE SCALE GENOMIC DNA]</scope>
    <source>
        <strain evidence="3">DV1</strain>
        <tissue evidence="3">Whole organism</tissue>
    </source>
</reference>
<protein>
    <submittedName>
        <fullName evidence="3">Uncharacterized protein</fullName>
    </submittedName>
</protein>
<dbReference type="OrthoDB" id="10057496at2759"/>
<name>A0A267GXW7_9PLAT</name>
<dbReference type="STRING" id="282301.A0A267GXW7"/>
<feature type="transmembrane region" description="Helical" evidence="2">
    <location>
        <begin position="1114"/>
        <end position="1137"/>
    </location>
</feature>
<evidence type="ECO:0000256" key="2">
    <source>
        <dbReference type="SAM" id="Phobius"/>
    </source>
</evidence>
<dbReference type="InterPro" id="IPR002110">
    <property type="entry name" value="Ankyrin_rpt"/>
</dbReference>
<dbReference type="PANTHER" id="PTHR24121">
    <property type="entry name" value="NO MECHANORECEPTOR POTENTIAL C, ISOFORM D-RELATED"/>
    <property type="match status" value="1"/>
</dbReference>
<feature type="transmembrane region" description="Helical" evidence="2">
    <location>
        <begin position="1064"/>
        <end position="1086"/>
    </location>
</feature>
<feature type="region of interest" description="Disordered" evidence="1">
    <location>
        <begin position="985"/>
        <end position="1012"/>
    </location>
</feature>
<keyword evidence="4" id="KW-1185">Reference proteome</keyword>
<dbReference type="Proteomes" id="UP000215902">
    <property type="component" value="Unassembled WGS sequence"/>
</dbReference>
<dbReference type="SUPFAM" id="SSF48403">
    <property type="entry name" value="Ankyrin repeat"/>
    <property type="match status" value="1"/>
</dbReference>